<organism evidence="3 4">
    <name type="scientific">Garciella nitratireducens DSM 15102</name>
    <dbReference type="NCBI Taxonomy" id="1121911"/>
    <lineage>
        <taxon>Bacteria</taxon>
        <taxon>Bacillati</taxon>
        <taxon>Bacillota</taxon>
        <taxon>Clostridia</taxon>
        <taxon>Eubacteriales</taxon>
        <taxon>Eubacteriaceae</taxon>
        <taxon>Garciella</taxon>
    </lineage>
</organism>
<dbReference type="RefSeq" id="WP_087678171.1">
    <property type="nucleotide sequence ID" value="NZ_FUWV01000003.1"/>
</dbReference>
<name>A0A1T4KZC6_9FIRM</name>
<dbReference type="AlphaFoldDB" id="A0A1T4KZC6"/>
<feature type="transmembrane region" description="Helical" evidence="1">
    <location>
        <begin position="92"/>
        <end position="111"/>
    </location>
</feature>
<evidence type="ECO:0000313" key="3">
    <source>
        <dbReference type="EMBL" id="SJZ47815.1"/>
    </source>
</evidence>
<evidence type="ECO:0000256" key="2">
    <source>
        <dbReference type="SAM" id="SignalP"/>
    </source>
</evidence>
<dbReference type="OrthoDB" id="2005058at2"/>
<feature type="signal peptide" evidence="2">
    <location>
        <begin position="1"/>
        <end position="25"/>
    </location>
</feature>
<keyword evidence="4" id="KW-1185">Reference proteome</keyword>
<gene>
    <name evidence="3" type="ORF">SAMN02745973_00748</name>
</gene>
<feature type="transmembrane region" description="Helical" evidence="1">
    <location>
        <begin position="67"/>
        <end position="86"/>
    </location>
</feature>
<proteinExistence type="predicted"/>
<keyword evidence="1" id="KW-0812">Transmembrane</keyword>
<dbReference type="EMBL" id="FUWV01000003">
    <property type="protein sequence ID" value="SJZ47815.1"/>
    <property type="molecule type" value="Genomic_DNA"/>
</dbReference>
<feature type="transmembrane region" description="Helical" evidence="1">
    <location>
        <begin position="41"/>
        <end position="60"/>
    </location>
</feature>
<dbReference type="PROSITE" id="PS51257">
    <property type="entry name" value="PROKAR_LIPOPROTEIN"/>
    <property type="match status" value="1"/>
</dbReference>
<keyword evidence="2" id="KW-0732">Signal</keyword>
<feature type="chain" id="PRO_5012052259" description="Lipoprotein" evidence="2">
    <location>
        <begin position="26"/>
        <end position="116"/>
    </location>
</feature>
<dbReference type="Proteomes" id="UP000196365">
    <property type="component" value="Unassembled WGS sequence"/>
</dbReference>
<accession>A0A1T4KZC6</accession>
<protein>
    <recommendedName>
        <fullName evidence="5">Lipoprotein</fullName>
    </recommendedName>
</protein>
<evidence type="ECO:0008006" key="5">
    <source>
        <dbReference type="Google" id="ProtNLM"/>
    </source>
</evidence>
<keyword evidence="1" id="KW-0472">Membrane</keyword>
<keyword evidence="1" id="KW-1133">Transmembrane helix</keyword>
<sequence>MKTSRLVIGIISIVLFLLIAFQSCAAGTANALEGNGEVSGSAGFLLAICMLIAGIVGIVTRNKGKGGAITAGCFYLVGGLLAIANVGSFADLKIWSIVSFIFAAVFIIGALRQKED</sequence>
<evidence type="ECO:0000313" key="4">
    <source>
        <dbReference type="Proteomes" id="UP000196365"/>
    </source>
</evidence>
<reference evidence="3 4" key="1">
    <citation type="submission" date="2017-02" db="EMBL/GenBank/DDBJ databases">
        <authorList>
            <person name="Peterson S.W."/>
        </authorList>
    </citation>
    <scope>NUCLEOTIDE SEQUENCE [LARGE SCALE GENOMIC DNA]</scope>
    <source>
        <strain evidence="3 4">DSM 15102</strain>
    </source>
</reference>
<evidence type="ECO:0000256" key="1">
    <source>
        <dbReference type="SAM" id="Phobius"/>
    </source>
</evidence>